<accession>A0A0F8X9L5</accession>
<feature type="non-terminal residue" evidence="2">
    <location>
        <position position="128"/>
    </location>
</feature>
<name>A0A0F8X9L5_9ZZZZ</name>
<organism evidence="2">
    <name type="scientific">marine sediment metagenome</name>
    <dbReference type="NCBI Taxonomy" id="412755"/>
    <lineage>
        <taxon>unclassified sequences</taxon>
        <taxon>metagenomes</taxon>
        <taxon>ecological metagenomes</taxon>
    </lineage>
</organism>
<dbReference type="AlphaFoldDB" id="A0A0F8X9L5"/>
<evidence type="ECO:0000313" key="2">
    <source>
        <dbReference type="EMBL" id="KKK65832.1"/>
    </source>
</evidence>
<proteinExistence type="predicted"/>
<gene>
    <name evidence="2" type="ORF">LCGC14_2970160</name>
</gene>
<sequence>MSEDVQDPFADKMTAHDNGTIESKMNHAHSKEPPKQIDFELVIRRLAEIENEIKSRGIEDLLKEKEALRKALKDAMTRSESKEEYDETSNHEAVLMQRTKESWDVDILQALLSPAQRKRYIIKSVSEG</sequence>
<reference evidence="2" key="1">
    <citation type="journal article" date="2015" name="Nature">
        <title>Complex archaea that bridge the gap between prokaryotes and eukaryotes.</title>
        <authorList>
            <person name="Spang A."/>
            <person name="Saw J.H."/>
            <person name="Jorgensen S.L."/>
            <person name="Zaremba-Niedzwiedzka K."/>
            <person name="Martijn J."/>
            <person name="Lind A.E."/>
            <person name="van Eijk R."/>
            <person name="Schleper C."/>
            <person name="Guy L."/>
            <person name="Ettema T.J."/>
        </authorList>
    </citation>
    <scope>NUCLEOTIDE SEQUENCE</scope>
</reference>
<comment type="caution">
    <text evidence="2">The sequence shown here is derived from an EMBL/GenBank/DDBJ whole genome shotgun (WGS) entry which is preliminary data.</text>
</comment>
<dbReference type="EMBL" id="LAZR01060363">
    <property type="protein sequence ID" value="KKK65832.1"/>
    <property type="molecule type" value="Genomic_DNA"/>
</dbReference>
<feature type="region of interest" description="Disordered" evidence="1">
    <location>
        <begin position="1"/>
        <end position="33"/>
    </location>
</feature>
<protein>
    <submittedName>
        <fullName evidence="2">Uncharacterized protein</fullName>
    </submittedName>
</protein>
<evidence type="ECO:0000256" key="1">
    <source>
        <dbReference type="SAM" id="MobiDB-lite"/>
    </source>
</evidence>